<dbReference type="InterPro" id="IPR009508">
    <property type="entry name" value="Transcrpt_activator_Churchill"/>
</dbReference>
<dbReference type="Gene3D" id="2.60.40.4240">
    <property type="entry name" value="Transcription activator, Churchill"/>
    <property type="match status" value="1"/>
</dbReference>
<keyword evidence="3" id="KW-0217">Developmental protein</keyword>
<dbReference type="PANTHER" id="PTHR31931">
    <property type="entry name" value="PROTEIN CHURCHILL"/>
    <property type="match status" value="1"/>
</dbReference>
<evidence type="ECO:0000256" key="3">
    <source>
        <dbReference type="ARBA" id="ARBA00022473"/>
    </source>
</evidence>
<dbReference type="Proteomes" id="UP000694400">
    <property type="component" value="Chromosome 5"/>
</dbReference>
<evidence type="ECO:0000256" key="7">
    <source>
        <dbReference type="ARBA" id="ARBA00023159"/>
    </source>
</evidence>
<dbReference type="GO" id="GO:0008270">
    <property type="term" value="F:zinc ion binding"/>
    <property type="evidence" value="ECO:0007669"/>
    <property type="project" value="InterPro"/>
</dbReference>
<reference evidence="10" key="2">
    <citation type="submission" date="2025-08" db="UniProtKB">
        <authorList>
            <consortium name="Ensembl"/>
        </authorList>
    </citation>
    <scope>IDENTIFICATION</scope>
</reference>
<evidence type="ECO:0000256" key="9">
    <source>
        <dbReference type="SAM" id="MobiDB-lite"/>
    </source>
</evidence>
<proteinExistence type="inferred from homology"/>
<keyword evidence="7" id="KW-0010">Activator</keyword>
<dbReference type="GO" id="GO:0045893">
    <property type="term" value="P:positive regulation of DNA-templated transcription"/>
    <property type="evidence" value="ECO:0007669"/>
    <property type="project" value="InterPro"/>
</dbReference>
<dbReference type="Ensembl" id="ENSAPLT00020006512.1">
    <property type="protein sequence ID" value="ENSAPLP00020006054.1"/>
    <property type="gene ID" value="ENSAPLG00020004427.1"/>
</dbReference>
<evidence type="ECO:0000256" key="4">
    <source>
        <dbReference type="ARBA" id="ARBA00022723"/>
    </source>
</evidence>
<evidence type="ECO:0000256" key="5">
    <source>
        <dbReference type="ARBA" id="ARBA00022833"/>
    </source>
</evidence>
<evidence type="ECO:0000256" key="2">
    <source>
        <dbReference type="ARBA" id="ARBA00021000"/>
    </source>
</evidence>
<keyword evidence="5" id="KW-0862">Zinc</keyword>
<evidence type="ECO:0000256" key="8">
    <source>
        <dbReference type="ARBA" id="ARBA00023163"/>
    </source>
</evidence>
<dbReference type="PANTHER" id="PTHR31931:SF2">
    <property type="entry name" value="PROTEIN CHURCHILL"/>
    <property type="match status" value="1"/>
</dbReference>
<dbReference type="InterPro" id="IPR038543">
    <property type="entry name" value="Churchill_sf"/>
</dbReference>
<dbReference type="GO" id="GO:0008543">
    <property type="term" value="P:fibroblast growth factor receptor signaling pathway"/>
    <property type="evidence" value="ECO:0007669"/>
    <property type="project" value="TreeGrafter"/>
</dbReference>
<feature type="region of interest" description="Disordered" evidence="9">
    <location>
        <begin position="81"/>
        <end position="127"/>
    </location>
</feature>
<evidence type="ECO:0000313" key="11">
    <source>
        <dbReference type="Proteomes" id="UP000694400"/>
    </source>
</evidence>
<dbReference type="AlphaFoldDB" id="A0A8B9R2B1"/>
<dbReference type="Pfam" id="PF06573">
    <property type="entry name" value="Churchill"/>
    <property type="match status" value="1"/>
</dbReference>
<sequence>MCGGCVGTEFPERGTTCLEGGSFLLNFVGCAQCGRRDLVLLGNRAAGLRGDDEIVTYDHLCKNCHHLIARHEYTFSVVDDYQVRPHGGPHPHRGVPSSLSPGSRGAVSPAAALLPQQPQEGAAQLRR</sequence>
<keyword evidence="6" id="KW-0805">Transcription regulation</keyword>
<comment type="similarity">
    <text evidence="1">Belongs to the Churchill family.</text>
</comment>
<evidence type="ECO:0000313" key="10">
    <source>
        <dbReference type="Ensembl" id="ENSAPLP00020006054.1"/>
    </source>
</evidence>
<evidence type="ECO:0000256" key="6">
    <source>
        <dbReference type="ARBA" id="ARBA00023015"/>
    </source>
</evidence>
<keyword evidence="8" id="KW-0804">Transcription</keyword>
<reference evidence="10" key="1">
    <citation type="submission" date="2019-08" db="EMBL/GenBank/DDBJ databases">
        <title>Three high-quality genomes provides insights into domestication of ducks.</title>
        <authorList>
            <person name="Hou Z.C."/>
            <person name="Zhu F."/>
            <person name="Yin Z.T."/>
            <person name="Zhang F."/>
        </authorList>
    </citation>
    <scope>NUCLEOTIDE SEQUENCE [LARGE SCALE GENOMIC DNA]</scope>
</reference>
<name>A0A8B9R2B1_ANAPL</name>
<organism evidence="10 11">
    <name type="scientific">Anas platyrhynchos</name>
    <name type="common">Mallard</name>
    <name type="synonym">Anas boschas</name>
    <dbReference type="NCBI Taxonomy" id="8839"/>
    <lineage>
        <taxon>Eukaryota</taxon>
        <taxon>Metazoa</taxon>
        <taxon>Chordata</taxon>
        <taxon>Craniata</taxon>
        <taxon>Vertebrata</taxon>
        <taxon>Euteleostomi</taxon>
        <taxon>Archelosauria</taxon>
        <taxon>Archosauria</taxon>
        <taxon>Dinosauria</taxon>
        <taxon>Saurischia</taxon>
        <taxon>Theropoda</taxon>
        <taxon>Coelurosauria</taxon>
        <taxon>Aves</taxon>
        <taxon>Neognathae</taxon>
        <taxon>Galloanserae</taxon>
        <taxon>Anseriformes</taxon>
        <taxon>Anatidae</taxon>
        <taxon>Anatinae</taxon>
        <taxon>Anas</taxon>
    </lineage>
</organism>
<protein>
    <recommendedName>
        <fullName evidence="2">Protein Churchill</fullName>
    </recommendedName>
</protein>
<reference evidence="10" key="3">
    <citation type="submission" date="2025-09" db="UniProtKB">
        <authorList>
            <consortium name="Ensembl"/>
        </authorList>
    </citation>
    <scope>IDENTIFICATION</scope>
</reference>
<accession>A0A8B9R2B1</accession>
<keyword evidence="4" id="KW-0479">Metal-binding</keyword>
<evidence type="ECO:0000256" key="1">
    <source>
        <dbReference type="ARBA" id="ARBA00009577"/>
    </source>
</evidence>